<organism evidence="2 3">
    <name type="scientific">Geoalkalibacter subterraneus</name>
    <dbReference type="NCBI Taxonomy" id="483547"/>
    <lineage>
        <taxon>Bacteria</taxon>
        <taxon>Pseudomonadati</taxon>
        <taxon>Thermodesulfobacteriota</taxon>
        <taxon>Desulfuromonadia</taxon>
        <taxon>Desulfuromonadales</taxon>
        <taxon>Geoalkalibacteraceae</taxon>
        <taxon>Geoalkalibacter</taxon>
    </lineage>
</organism>
<keyword evidence="3" id="KW-1185">Reference proteome</keyword>
<dbReference type="PROSITE" id="PS51257">
    <property type="entry name" value="PROKAR_LIPOPROTEIN"/>
    <property type="match status" value="1"/>
</dbReference>
<dbReference type="EMBL" id="CP010311">
    <property type="protein sequence ID" value="AJF05911.1"/>
    <property type="molecule type" value="Genomic_DNA"/>
</dbReference>
<dbReference type="HOGENOM" id="CLU_2301246_0_0_7"/>
<evidence type="ECO:0008006" key="4">
    <source>
        <dbReference type="Google" id="ProtNLM"/>
    </source>
</evidence>
<proteinExistence type="predicted"/>
<dbReference type="OrthoDB" id="9988092at2"/>
<dbReference type="AlphaFoldDB" id="A0A0B5FQP1"/>
<dbReference type="Proteomes" id="UP000035036">
    <property type="component" value="Chromosome"/>
</dbReference>
<evidence type="ECO:0000313" key="2">
    <source>
        <dbReference type="EMBL" id="AJF05911.1"/>
    </source>
</evidence>
<gene>
    <name evidence="2" type="ORF">GSUB_04120</name>
</gene>
<name>A0A0B5FQP1_9BACT</name>
<reference evidence="2 3" key="1">
    <citation type="journal article" date="2015" name="Genome Announc.">
        <title>Genomes of Geoalkalibacter ferrihydriticus Z-0531T and Geoalkalibacter subterraneus Red1T, Two Haloalkaliphilic Metal-Reducing Deltaproteobacteria.</title>
        <authorList>
            <person name="Badalamenti J.P."/>
            <person name="Krajmalnik-Brown R."/>
            <person name="Torres C.I."/>
            <person name="Bond D.R."/>
        </authorList>
    </citation>
    <scope>NUCLEOTIDE SEQUENCE [LARGE SCALE GENOMIC DNA]</scope>
    <source>
        <strain evidence="2 3">Red1</strain>
    </source>
</reference>
<evidence type="ECO:0000256" key="1">
    <source>
        <dbReference type="SAM" id="MobiDB-lite"/>
    </source>
</evidence>
<protein>
    <recommendedName>
        <fullName evidence="4">Lipoprotein</fullName>
    </recommendedName>
</protein>
<sequence length="106" mass="11931">MDWRRLVAGLSLCLLVVGCGAGLGARTNELIERDYLTMTDTELLGYYQRLSDQLARESRASRTKGSTPFGGPSLEAGPRESDGRIELLRSRWNEVRSLLYERELLP</sequence>
<dbReference type="RefSeq" id="WP_040199321.1">
    <property type="nucleotide sequence ID" value="NZ_CP010311.1"/>
</dbReference>
<dbReference type="KEGG" id="gsb:GSUB_04120"/>
<accession>A0A0B5FQP1</accession>
<evidence type="ECO:0000313" key="3">
    <source>
        <dbReference type="Proteomes" id="UP000035036"/>
    </source>
</evidence>
<feature type="region of interest" description="Disordered" evidence="1">
    <location>
        <begin position="57"/>
        <end position="81"/>
    </location>
</feature>